<dbReference type="AlphaFoldDB" id="A0A835CLT6"/>
<sequence>MFKDLSNSDEHSNKSQHEIITPYKVGVLLLIKEYCLNIPKAINERRDFCIVALKIIQAPDMDISSLLTMLNNPDYVLQRFSRNLEIECNHLLKTGIEGLLELFDALTRLIKPSQEHPLSSSHSLCRSSVLGLYVRRLIVFFEQLSFSEVAQLYDAFVKNYKKQTNNNDLNTTTTRLSKSLYNNNKFQQTNVWDARQAELLVAQQAHALQTDEHKAMPPGELQKLVRELLRSNPHYAEAHYLSYLNCLRVNEYCGAIDSLYHCFDRLAPLDNRTHIDDRTKTFRYAALNLASLHGQFNNNDVAKNALKEAIMMAQEAGDNICLQLANAWMYHLSDDNKGQLIERSVGKANSLGITHTTSLSLISSAHDYSMKGKNPVYIFQMLVKSDVLNCQHSMMDLMSMSYMEKSALWSYYGKFEMSILNSQLLLLHNCGDKKQYMFNGTSTCQAVVNLANAFVQLGEYKIVDVIFNHAKNRFPNEPSNKIWMLHKQLYEFTKMMRHDRLIDAEFIANQISSLDPLESKFCLAEVSLAKGDYPNGLNYIDDIELFKNLNPQNRVRAMILSSQMISSSVQPGDGTSGTKSIVLLNHALEICTKNYLSYYEAIVKMHLANIQLTIGMPNQALNVIDDAIINILSHGGWFDQARAFVLYAKCLIATAPKFGNKRKLVIQNSIKYLVKAQINYHKVEAFGRLKNTLYLLSMFYNEIDFKNERNQVAFEYRQLDQQYPTKTNAIMLY</sequence>
<evidence type="ECO:0000256" key="15">
    <source>
        <dbReference type="ARBA" id="ARBA00023306"/>
    </source>
</evidence>
<evidence type="ECO:0000313" key="18">
    <source>
        <dbReference type="EMBL" id="KAF7988577.1"/>
    </source>
</evidence>
<dbReference type="GO" id="GO:0051301">
    <property type="term" value="P:cell division"/>
    <property type="evidence" value="ECO:0007669"/>
    <property type="project" value="UniProtKB-KW"/>
</dbReference>
<evidence type="ECO:0000256" key="11">
    <source>
        <dbReference type="ARBA" id="ARBA00022786"/>
    </source>
</evidence>
<dbReference type="InterPro" id="IPR037679">
    <property type="entry name" value="Apc5"/>
</dbReference>
<accession>A0A835CLT6</accession>
<evidence type="ECO:0000259" key="16">
    <source>
        <dbReference type="Pfam" id="PF12862"/>
    </source>
</evidence>
<evidence type="ECO:0000259" key="17">
    <source>
        <dbReference type="Pfam" id="PF21371"/>
    </source>
</evidence>
<organism evidence="18 19">
    <name type="scientific">Aphidius gifuensis</name>
    <name type="common">Parasitoid wasp</name>
    <dbReference type="NCBI Taxonomy" id="684658"/>
    <lineage>
        <taxon>Eukaryota</taxon>
        <taxon>Metazoa</taxon>
        <taxon>Ecdysozoa</taxon>
        <taxon>Arthropoda</taxon>
        <taxon>Hexapoda</taxon>
        <taxon>Insecta</taxon>
        <taxon>Pterygota</taxon>
        <taxon>Neoptera</taxon>
        <taxon>Endopterygota</taxon>
        <taxon>Hymenoptera</taxon>
        <taxon>Apocrita</taxon>
        <taxon>Ichneumonoidea</taxon>
        <taxon>Braconidae</taxon>
        <taxon>Aphidiinae</taxon>
        <taxon>Aphidius</taxon>
    </lineage>
</organism>
<dbReference type="PANTHER" id="PTHR12830">
    <property type="entry name" value="ANAPHASE-PROMOTING COMPLEX SUBUNIT 5"/>
    <property type="match status" value="1"/>
</dbReference>
<evidence type="ECO:0000256" key="7">
    <source>
        <dbReference type="ARBA" id="ARBA00022553"/>
    </source>
</evidence>
<dbReference type="GO" id="GO:0070979">
    <property type="term" value="P:protein K11-linked ubiquitination"/>
    <property type="evidence" value="ECO:0007669"/>
    <property type="project" value="TreeGrafter"/>
</dbReference>
<comment type="similarity">
    <text evidence="4">Belongs to the APC5 family.</text>
</comment>
<protein>
    <recommendedName>
        <fullName evidence="5">Anaphase-promoting complex subunit 5</fullName>
    </recommendedName>
</protein>
<evidence type="ECO:0000256" key="13">
    <source>
        <dbReference type="ARBA" id="ARBA00023212"/>
    </source>
</evidence>
<evidence type="ECO:0000256" key="9">
    <source>
        <dbReference type="ARBA" id="ARBA00022737"/>
    </source>
</evidence>
<dbReference type="GO" id="GO:0045842">
    <property type="term" value="P:positive regulation of mitotic metaphase/anaphase transition"/>
    <property type="evidence" value="ECO:0007669"/>
    <property type="project" value="TreeGrafter"/>
</dbReference>
<evidence type="ECO:0000256" key="14">
    <source>
        <dbReference type="ARBA" id="ARBA00023242"/>
    </source>
</evidence>
<evidence type="ECO:0000256" key="12">
    <source>
        <dbReference type="ARBA" id="ARBA00022803"/>
    </source>
</evidence>
<dbReference type="GO" id="GO:0031145">
    <property type="term" value="P:anaphase-promoting complex-dependent catabolic process"/>
    <property type="evidence" value="ECO:0007669"/>
    <property type="project" value="TreeGrafter"/>
</dbReference>
<keyword evidence="15" id="KW-0131">Cell cycle</keyword>
<name>A0A835CLT6_APHGI</name>
<dbReference type="Pfam" id="PF21371">
    <property type="entry name" value="Apc5_N"/>
    <property type="match status" value="1"/>
</dbReference>
<comment type="subcellular location">
    <subcellularLocation>
        <location evidence="2">Cytoplasm</location>
        <location evidence="2">Cytoskeleton</location>
        <location evidence="2">Spindle</location>
    </subcellularLocation>
    <subcellularLocation>
        <location evidence="1">Nucleus</location>
    </subcellularLocation>
</comment>
<keyword evidence="11" id="KW-0833">Ubl conjugation pathway</keyword>
<dbReference type="CDD" id="cd16270">
    <property type="entry name" value="Apc5_N"/>
    <property type="match status" value="1"/>
</dbReference>
<dbReference type="PANTHER" id="PTHR12830:SF9">
    <property type="entry name" value="ANAPHASE-PROMOTING COMPLEX SUBUNIT 5"/>
    <property type="match status" value="1"/>
</dbReference>
<keyword evidence="13" id="KW-0206">Cytoskeleton</keyword>
<evidence type="ECO:0000256" key="6">
    <source>
        <dbReference type="ARBA" id="ARBA00022490"/>
    </source>
</evidence>
<evidence type="ECO:0000256" key="3">
    <source>
        <dbReference type="ARBA" id="ARBA00004906"/>
    </source>
</evidence>
<evidence type="ECO:0000256" key="8">
    <source>
        <dbReference type="ARBA" id="ARBA00022618"/>
    </source>
</evidence>
<keyword evidence="6" id="KW-0963">Cytoplasm</keyword>
<keyword evidence="14" id="KW-0539">Nucleus</keyword>
<evidence type="ECO:0000256" key="5">
    <source>
        <dbReference type="ARBA" id="ARBA00016066"/>
    </source>
</evidence>
<evidence type="ECO:0000313" key="19">
    <source>
        <dbReference type="Proteomes" id="UP000639338"/>
    </source>
</evidence>
<dbReference type="InterPro" id="IPR048968">
    <property type="entry name" value="Apc5_N"/>
</dbReference>
<evidence type="ECO:0000256" key="10">
    <source>
        <dbReference type="ARBA" id="ARBA00022776"/>
    </source>
</evidence>
<keyword evidence="9" id="KW-0677">Repeat</keyword>
<evidence type="ECO:0000256" key="4">
    <source>
        <dbReference type="ARBA" id="ARBA00007450"/>
    </source>
</evidence>
<proteinExistence type="inferred from homology"/>
<keyword evidence="8" id="KW-0132">Cell division</keyword>
<dbReference type="GO" id="GO:0005680">
    <property type="term" value="C:anaphase-promoting complex"/>
    <property type="evidence" value="ECO:0007669"/>
    <property type="project" value="InterPro"/>
</dbReference>
<dbReference type="Pfam" id="PF12862">
    <property type="entry name" value="ANAPC5"/>
    <property type="match status" value="1"/>
</dbReference>
<dbReference type="InterPro" id="IPR026000">
    <property type="entry name" value="Apc5_dom"/>
</dbReference>
<comment type="pathway">
    <text evidence="3">Protein modification; protein ubiquitination.</text>
</comment>
<feature type="domain" description="Anaphase-promoting complex subunit 5 N-terminal" evidence="17">
    <location>
        <begin position="20"/>
        <end position="162"/>
    </location>
</feature>
<reference evidence="18 19" key="1">
    <citation type="submission" date="2020-08" db="EMBL/GenBank/DDBJ databases">
        <title>Aphidius gifuensis genome sequencing and assembly.</title>
        <authorList>
            <person name="Du Z."/>
        </authorList>
    </citation>
    <scope>NUCLEOTIDE SEQUENCE [LARGE SCALE GENOMIC DNA]</scope>
    <source>
        <strain evidence="18">YNYX2018</strain>
        <tissue evidence="18">Adults</tissue>
    </source>
</reference>
<keyword evidence="12" id="KW-0802">TPR repeat</keyword>
<feature type="domain" description="Anaphase-promoting complex subunit 5" evidence="16">
    <location>
        <begin position="239"/>
        <end position="334"/>
    </location>
</feature>
<comment type="caution">
    <text evidence="18">The sequence shown here is derived from an EMBL/GenBank/DDBJ whole genome shotgun (WGS) entry which is preliminary data.</text>
</comment>
<evidence type="ECO:0000256" key="1">
    <source>
        <dbReference type="ARBA" id="ARBA00004123"/>
    </source>
</evidence>
<keyword evidence="7" id="KW-0597">Phosphoprotein</keyword>
<keyword evidence="10" id="KW-0498">Mitosis</keyword>
<dbReference type="Proteomes" id="UP000639338">
    <property type="component" value="Unassembled WGS sequence"/>
</dbReference>
<dbReference type="EMBL" id="JACMRX010000005">
    <property type="protein sequence ID" value="KAF7988577.1"/>
    <property type="molecule type" value="Genomic_DNA"/>
</dbReference>
<dbReference type="OrthoDB" id="2504561at2759"/>
<evidence type="ECO:0000256" key="2">
    <source>
        <dbReference type="ARBA" id="ARBA00004186"/>
    </source>
</evidence>
<gene>
    <name evidence="18" type="ORF">HCN44_001150</name>
</gene>
<dbReference type="GO" id="GO:0005819">
    <property type="term" value="C:spindle"/>
    <property type="evidence" value="ECO:0007669"/>
    <property type="project" value="UniProtKB-SubCell"/>
</dbReference>
<keyword evidence="19" id="KW-1185">Reference proteome</keyword>